<organism evidence="1">
    <name type="scientific">Brugia malayi</name>
    <name type="common">Filarial nematode worm</name>
    <dbReference type="NCBI Taxonomy" id="6279"/>
    <lineage>
        <taxon>Eukaryota</taxon>
        <taxon>Metazoa</taxon>
        <taxon>Ecdysozoa</taxon>
        <taxon>Nematoda</taxon>
        <taxon>Chromadorea</taxon>
        <taxon>Rhabditida</taxon>
        <taxon>Spirurina</taxon>
        <taxon>Spiruromorpha</taxon>
        <taxon>Filarioidea</taxon>
        <taxon>Onchocercidae</taxon>
        <taxon>Brugia</taxon>
    </lineage>
</organism>
<gene>
    <name evidence="1" type="primary">Bm1911</name>
    <name evidence="1" type="ORF">BM_Bm1911</name>
</gene>
<accession>A0A1I9G4A5</accession>
<reference evidence="1" key="2">
    <citation type="submission" date="2012-12" db="EMBL/GenBank/DDBJ databases">
        <authorList>
            <consortium name="WormBase Consortium"/>
            <person name="Ghedin E."/>
            <person name="Paulini M."/>
        </authorList>
    </citation>
    <scope>NUCLEOTIDE SEQUENCE</scope>
    <source>
        <strain evidence="1">FR3</strain>
    </source>
</reference>
<name>A0A1I9G4A5_BRUMA</name>
<sequence>MKFFFFFEIRDKHQLSCHRASPPAYAGISLVDVPLENLNTCLLCNYHIKLFLSFH</sequence>
<reference evidence="1" key="1">
    <citation type="journal article" date="2007" name="Science">
        <title>Draft genome of the filarial nematode parasite Brugia malayi.</title>
        <authorList>
            <person name="Ghedin E."/>
            <person name="Wang S."/>
            <person name="Spiro D."/>
            <person name="Caler E."/>
            <person name="Zhao Q."/>
            <person name="Crabtree J."/>
            <person name="Allen J.E."/>
            <person name="Delcher A.L."/>
            <person name="Guiliano D.B."/>
            <person name="Miranda-Saavedra D."/>
            <person name="Angiuoli S.V."/>
            <person name="Creasy T."/>
            <person name="Amedeo P."/>
            <person name="Haas B."/>
            <person name="El-Sayed N.M."/>
            <person name="Wortman J.R."/>
            <person name="Feldblyum T."/>
            <person name="Tallon L."/>
            <person name="Schatz M."/>
            <person name="Shumway M."/>
            <person name="Koo H."/>
            <person name="Salzberg S.L."/>
            <person name="Schobel S."/>
            <person name="Pertea M."/>
            <person name="Pop M."/>
            <person name="White O."/>
            <person name="Barton G.J."/>
            <person name="Carlow C.K."/>
            <person name="Crawford M.J."/>
            <person name="Daub J."/>
            <person name="Dimmic M.W."/>
            <person name="Estes C.F."/>
            <person name="Foster J.M."/>
            <person name="Ganatra M."/>
            <person name="Gregory W.F."/>
            <person name="Johnson N.M."/>
            <person name="Jin J."/>
            <person name="Komuniecki R."/>
            <person name="Korf I."/>
            <person name="Kumar S."/>
            <person name="Laney S."/>
            <person name="Li B.W."/>
            <person name="Li W."/>
            <person name="Lindblom T.H."/>
            <person name="Lustigman S."/>
            <person name="Ma D."/>
            <person name="Maina C.V."/>
            <person name="Martin D.M."/>
            <person name="McCarter J.P."/>
            <person name="McReynolds L."/>
            <person name="Mitreva M."/>
            <person name="Nutman T.B."/>
            <person name="Parkinson J."/>
            <person name="Peregrin-Alvarez J.M."/>
            <person name="Poole C."/>
            <person name="Ren Q."/>
            <person name="Saunders L."/>
            <person name="Sluder A.E."/>
            <person name="Smith K."/>
            <person name="Stanke M."/>
            <person name="Unnasch T.R."/>
            <person name="Ware J."/>
            <person name="Wei A.D."/>
            <person name="Weil G."/>
            <person name="Williams D.J."/>
            <person name="Zhang Y."/>
            <person name="Williams S.A."/>
            <person name="Fraser-Liggett C."/>
            <person name="Slatko B."/>
            <person name="Blaxter M.L."/>
            <person name="Scott A.L."/>
        </authorList>
    </citation>
    <scope>NUCLEOTIDE SEQUENCE</scope>
    <source>
        <strain evidence="1">FR3</strain>
    </source>
</reference>
<dbReference type="AlphaFoldDB" id="A0A1I9G4A5"/>
<proteinExistence type="predicted"/>
<dbReference type="EMBL" id="LN857009">
    <property type="protein sequence ID" value="CDP99441.1"/>
    <property type="molecule type" value="Genomic_DNA"/>
</dbReference>
<protein>
    <submittedName>
        <fullName evidence="1">Bm1911, isoform c</fullName>
    </submittedName>
</protein>
<evidence type="ECO:0000313" key="1">
    <source>
        <dbReference type="EMBL" id="CDP99441.1"/>
    </source>
</evidence>